<evidence type="ECO:0000256" key="8">
    <source>
        <dbReference type="ARBA" id="ARBA00023242"/>
    </source>
</evidence>
<keyword evidence="13" id="KW-1185">Reference proteome</keyword>
<proteinExistence type="predicted"/>
<comment type="caution">
    <text evidence="12">The sequence shown here is derived from an EMBL/GenBank/DDBJ whole genome shotgun (WGS) entry which is preliminary data.</text>
</comment>
<evidence type="ECO:0000256" key="4">
    <source>
        <dbReference type="ARBA" id="ARBA00022771"/>
    </source>
</evidence>
<name>A0A4Y2QEL5_ARAVE</name>
<dbReference type="InterPro" id="IPR050636">
    <property type="entry name" value="C2H2-ZF_domain-containing"/>
</dbReference>
<protein>
    <submittedName>
        <fullName evidence="12">Zinc finger protein 18</fullName>
    </submittedName>
</protein>
<evidence type="ECO:0000313" key="12">
    <source>
        <dbReference type="EMBL" id="GBN61513.1"/>
    </source>
</evidence>
<dbReference type="SMART" id="SM00355">
    <property type="entry name" value="ZnF_C2H2"/>
    <property type="match status" value="3"/>
</dbReference>
<evidence type="ECO:0000256" key="7">
    <source>
        <dbReference type="ARBA" id="ARBA00023163"/>
    </source>
</evidence>
<evidence type="ECO:0000256" key="5">
    <source>
        <dbReference type="ARBA" id="ARBA00022833"/>
    </source>
</evidence>
<feature type="domain" description="C2H2-type" evidence="11">
    <location>
        <begin position="97"/>
        <end position="124"/>
    </location>
</feature>
<feature type="domain" description="C2H2-type" evidence="11">
    <location>
        <begin position="69"/>
        <end position="96"/>
    </location>
</feature>
<keyword evidence="5" id="KW-0862">Zinc</keyword>
<evidence type="ECO:0000259" key="11">
    <source>
        <dbReference type="PROSITE" id="PS50157"/>
    </source>
</evidence>
<dbReference type="AlphaFoldDB" id="A0A4Y2QEL5"/>
<gene>
    <name evidence="12" type="primary">ZNF18_2</name>
    <name evidence="12" type="ORF">AVEN_100215_1</name>
</gene>
<accession>A0A4Y2QEL5</accession>
<dbReference type="Proteomes" id="UP000499080">
    <property type="component" value="Unassembled WGS sequence"/>
</dbReference>
<keyword evidence="7" id="KW-0804">Transcription</keyword>
<comment type="subcellular location">
    <subcellularLocation>
        <location evidence="1">Nucleus</location>
    </subcellularLocation>
</comment>
<dbReference type="InterPro" id="IPR013087">
    <property type="entry name" value="Znf_C2H2_type"/>
</dbReference>
<keyword evidence="8" id="KW-0539">Nucleus</keyword>
<keyword evidence="3" id="KW-0677">Repeat</keyword>
<feature type="region of interest" description="Disordered" evidence="10">
    <location>
        <begin position="1"/>
        <end position="25"/>
    </location>
</feature>
<evidence type="ECO:0000256" key="3">
    <source>
        <dbReference type="ARBA" id="ARBA00022737"/>
    </source>
</evidence>
<feature type="compositionally biased region" description="Polar residues" evidence="10">
    <location>
        <begin position="11"/>
        <end position="24"/>
    </location>
</feature>
<dbReference type="PROSITE" id="PS00028">
    <property type="entry name" value="ZINC_FINGER_C2H2_1"/>
    <property type="match status" value="2"/>
</dbReference>
<keyword evidence="6" id="KW-0805">Transcription regulation</keyword>
<dbReference type="PANTHER" id="PTHR47772:SF13">
    <property type="entry name" value="GASTRULA ZINC FINGER PROTEIN XLCGF49.1-LIKE-RELATED"/>
    <property type="match status" value="1"/>
</dbReference>
<evidence type="ECO:0000256" key="6">
    <source>
        <dbReference type="ARBA" id="ARBA00023015"/>
    </source>
</evidence>
<evidence type="ECO:0000256" key="10">
    <source>
        <dbReference type="SAM" id="MobiDB-lite"/>
    </source>
</evidence>
<dbReference type="OrthoDB" id="6365676at2759"/>
<keyword evidence="4 9" id="KW-0863">Zinc-finger</keyword>
<evidence type="ECO:0000256" key="2">
    <source>
        <dbReference type="ARBA" id="ARBA00022723"/>
    </source>
</evidence>
<reference evidence="12 13" key="1">
    <citation type="journal article" date="2019" name="Sci. Rep.">
        <title>Orb-weaving spider Araneus ventricosus genome elucidates the spidroin gene catalogue.</title>
        <authorList>
            <person name="Kono N."/>
            <person name="Nakamura H."/>
            <person name="Ohtoshi R."/>
            <person name="Moran D.A.P."/>
            <person name="Shinohara A."/>
            <person name="Yoshida Y."/>
            <person name="Fujiwara M."/>
            <person name="Mori M."/>
            <person name="Tomita M."/>
            <person name="Arakawa K."/>
        </authorList>
    </citation>
    <scope>NUCLEOTIDE SEQUENCE [LARGE SCALE GENOMIC DNA]</scope>
</reference>
<evidence type="ECO:0000313" key="13">
    <source>
        <dbReference type="Proteomes" id="UP000499080"/>
    </source>
</evidence>
<dbReference type="Gene3D" id="3.30.160.60">
    <property type="entry name" value="Classic Zinc Finger"/>
    <property type="match status" value="2"/>
</dbReference>
<dbReference type="PANTHER" id="PTHR47772">
    <property type="entry name" value="ZINC FINGER PROTEIN 200"/>
    <property type="match status" value="1"/>
</dbReference>
<dbReference type="EMBL" id="BGPR01013636">
    <property type="protein sequence ID" value="GBN61513.1"/>
    <property type="molecule type" value="Genomic_DNA"/>
</dbReference>
<organism evidence="12 13">
    <name type="scientific">Araneus ventricosus</name>
    <name type="common">Orbweaver spider</name>
    <name type="synonym">Epeira ventricosa</name>
    <dbReference type="NCBI Taxonomy" id="182803"/>
    <lineage>
        <taxon>Eukaryota</taxon>
        <taxon>Metazoa</taxon>
        <taxon>Ecdysozoa</taxon>
        <taxon>Arthropoda</taxon>
        <taxon>Chelicerata</taxon>
        <taxon>Arachnida</taxon>
        <taxon>Araneae</taxon>
        <taxon>Araneomorphae</taxon>
        <taxon>Entelegynae</taxon>
        <taxon>Araneoidea</taxon>
        <taxon>Araneidae</taxon>
        <taxon>Araneus</taxon>
    </lineage>
</organism>
<evidence type="ECO:0000256" key="1">
    <source>
        <dbReference type="ARBA" id="ARBA00004123"/>
    </source>
</evidence>
<sequence>MSGDESVGDSLPTSSPKGTDTFAGSSDVDVDVQIRAEERHFVCPIGRKISYRRAEFVVHYRTHTGKKHCSCDMCERECATKGGLNTHRRSHIGDNPYSCVMCDKTCATKGDHNKHRRTHAGEKPYSCVMGKENCATNSGLNRNLINVQFVEKPSRTPVIATHITGMFIMNS</sequence>
<dbReference type="InterPro" id="IPR036236">
    <property type="entry name" value="Znf_C2H2_sf"/>
</dbReference>
<dbReference type="GO" id="GO:0005634">
    <property type="term" value="C:nucleus"/>
    <property type="evidence" value="ECO:0007669"/>
    <property type="project" value="UniProtKB-SubCell"/>
</dbReference>
<dbReference type="SUPFAM" id="SSF57667">
    <property type="entry name" value="beta-beta-alpha zinc fingers"/>
    <property type="match status" value="2"/>
</dbReference>
<evidence type="ECO:0000256" key="9">
    <source>
        <dbReference type="PROSITE-ProRule" id="PRU00042"/>
    </source>
</evidence>
<dbReference type="PROSITE" id="PS50157">
    <property type="entry name" value="ZINC_FINGER_C2H2_2"/>
    <property type="match status" value="2"/>
</dbReference>
<keyword evidence="2" id="KW-0479">Metal-binding</keyword>
<dbReference type="GO" id="GO:0008270">
    <property type="term" value="F:zinc ion binding"/>
    <property type="evidence" value="ECO:0007669"/>
    <property type="project" value="UniProtKB-KW"/>
</dbReference>